<dbReference type="EMBL" id="CP036259">
    <property type="protein sequence ID" value="QDR79722.1"/>
    <property type="molecule type" value="Genomic_DNA"/>
</dbReference>
<feature type="chain" id="PRO_5022225033" evidence="2">
    <location>
        <begin position="22"/>
        <end position="220"/>
    </location>
</feature>
<gene>
    <name evidence="4" type="ORF">SPTER_10170</name>
</gene>
<evidence type="ECO:0000256" key="2">
    <source>
        <dbReference type="SAM" id="SignalP"/>
    </source>
</evidence>
<feature type="signal peptide" evidence="2">
    <location>
        <begin position="1"/>
        <end position="21"/>
    </location>
</feature>
<accession>A0A517DQT0</accession>
<reference evidence="4 5" key="1">
    <citation type="submission" date="2019-02" db="EMBL/GenBank/DDBJ databases">
        <title>Closed genome of Sporomusa termitida DSM 4440.</title>
        <authorList>
            <person name="Poehlein A."/>
            <person name="Daniel R."/>
        </authorList>
    </citation>
    <scope>NUCLEOTIDE SEQUENCE [LARGE SCALE GENOMIC DNA]</scope>
    <source>
        <strain evidence="4 5">DSM 4440</strain>
    </source>
</reference>
<sequence length="220" mass="23994">MKKILLVAAMSMILSCVVASASPYTDFERGTSSAEIGIIRSEIKTSASGDSIDWDKKTNLDFGVTTGLSDKFALQYKYQNLDSSSTYLYGYTGKVDSKVHELNLLYKLDPNAYAFVGIQRLNGDLTISGLGSADIDSTTVAQIGVTGVTKLSDKLNGWGTIALGDDNYSYELGLGYGLAENTDLNLFYRYKKFDNLEFKNSGDEFDAKSKGLGVSVTYKF</sequence>
<evidence type="ECO:0000256" key="1">
    <source>
        <dbReference type="ARBA" id="ARBA00022729"/>
    </source>
</evidence>
<keyword evidence="5" id="KW-1185">Reference proteome</keyword>
<organism evidence="4 5">
    <name type="scientific">Sporomusa termitida</name>
    <dbReference type="NCBI Taxonomy" id="2377"/>
    <lineage>
        <taxon>Bacteria</taxon>
        <taxon>Bacillati</taxon>
        <taxon>Bacillota</taxon>
        <taxon>Negativicutes</taxon>
        <taxon>Selenomonadales</taxon>
        <taxon>Sporomusaceae</taxon>
        <taxon>Sporomusa</taxon>
    </lineage>
</organism>
<dbReference type="RefSeq" id="WP_144349326.1">
    <property type="nucleotide sequence ID" value="NZ_CP036259.1"/>
</dbReference>
<dbReference type="InterPro" id="IPR011250">
    <property type="entry name" value="OMP/PagP_B-barrel"/>
</dbReference>
<dbReference type="PROSITE" id="PS51257">
    <property type="entry name" value="PROKAR_LIPOPROTEIN"/>
    <property type="match status" value="1"/>
</dbReference>
<name>A0A517DQT0_9FIRM</name>
<evidence type="ECO:0000259" key="3">
    <source>
        <dbReference type="Pfam" id="PF13505"/>
    </source>
</evidence>
<dbReference type="KEGG" id="sted:SPTER_10170"/>
<protein>
    <submittedName>
        <fullName evidence="4">Outer membrane protein beta-barrel domain protein</fullName>
    </submittedName>
</protein>
<dbReference type="Pfam" id="PF13505">
    <property type="entry name" value="OMP_b-brl"/>
    <property type="match status" value="1"/>
</dbReference>
<dbReference type="SUPFAM" id="SSF56925">
    <property type="entry name" value="OMPA-like"/>
    <property type="match status" value="1"/>
</dbReference>
<proteinExistence type="predicted"/>
<evidence type="ECO:0000313" key="4">
    <source>
        <dbReference type="EMBL" id="QDR79722.1"/>
    </source>
</evidence>
<dbReference type="AlphaFoldDB" id="A0A517DQT0"/>
<dbReference type="InterPro" id="IPR027385">
    <property type="entry name" value="Beta-barrel_OMP"/>
</dbReference>
<dbReference type="OrthoDB" id="1627926at2"/>
<keyword evidence="1 2" id="KW-0732">Signal</keyword>
<dbReference type="Proteomes" id="UP000320776">
    <property type="component" value="Chromosome"/>
</dbReference>
<feature type="domain" description="Outer membrane protein beta-barrel" evidence="3">
    <location>
        <begin position="17"/>
        <end position="220"/>
    </location>
</feature>
<evidence type="ECO:0000313" key="5">
    <source>
        <dbReference type="Proteomes" id="UP000320776"/>
    </source>
</evidence>